<organism evidence="3 4">
    <name type="scientific">Thalassomonas actiniarum</name>
    <dbReference type="NCBI Taxonomy" id="485447"/>
    <lineage>
        <taxon>Bacteria</taxon>
        <taxon>Pseudomonadati</taxon>
        <taxon>Pseudomonadota</taxon>
        <taxon>Gammaproteobacteria</taxon>
        <taxon>Alteromonadales</taxon>
        <taxon>Colwelliaceae</taxon>
        <taxon>Thalassomonas</taxon>
    </lineage>
</organism>
<proteinExistence type="predicted"/>
<feature type="compositionally biased region" description="Acidic residues" evidence="2">
    <location>
        <begin position="65"/>
        <end position="79"/>
    </location>
</feature>
<evidence type="ECO:0000256" key="2">
    <source>
        <dbReference type="SAM" id="MobiDB-lite"/>
    </source>
</evidence>
<accession>A0AAE9YUP5</accession>
<name>A0AAE9YUP5_9GAMM</name>
<sequence length="88" mass="10162">MSNIVQLLERMGQEANLQDKDKLEQAIQAAELEHSLKETLLNKDKLTLERQLDICPDIVAFLFPAEDEQPQKEEDEEQKEEIRSVING</sequence>
<feature type="region of interest" description="Disordered" evidence="2">
    <location>
        <begin position="65"/>
        <end position="88"/>
    </location>
</feature>
<dbReference type="RefSeq" id="WP_044831462.1">
    <property type="nucleotide sequence ID" value="NZ_CP059735.1"/>
</dbReference>
<feature type="coiled-coil region" evidence="1">
    <location>
        <begin position="13"/>
        <end position="49"/>
    </location>
</feature>
<evidence type="ECO:0000313" key="3">
    <source>
        <dbReference type="EMBL" id="WDE01158.1"/>
    </source>
</evidence>
<dbReference type="EMBL" id="CP059735">
    <property type="protein sequence ID" value="WDE01158.1"/>
    <property type="molecule type" value="Genomic_DNA"/>
</dbReference>
<evidence type="ECO:0000313" key="4">
    <source>
        <dbReference type="Proteomes" id="UP000032568"/>
    </source>
</evidence>
<reference evidence="3 4" key="2">
    <citation type="journal article" date="2022" name="Mar. Drugs">
        <title>Bioassay-Guided Fractionation Leads to the Detection of Cholic Acid Generated by the Rare Thalassomonas sp.</title>
        <authorList>
            <person name="Pheiffer F."/>
            <person name="Schneider Y.K."/>
            <person name="Hansen E.H."/>
            <person name="Andersen J.H."/>
            <person name="Isaksson J."/>
            <person name="Busche T."/>
            <person name="R C."/>
            <person name="Kalinowski J."/>
            <person name="Zyl L.V."/>
            <person name="Trindade M."/>
        </authorList>
    </citation>
    <scope>NUCLEOTIDE SEQUENCE [LARGE SCALE GENOMIC DNA]</scope>
    <source>
        <strain evidence="3 4">A5K-106</strain>
    </source>
</reference>
<keyword evidence="4" id="KW-1185">Reference proteome</keyword>
<dbReference type="AlphaFoldDB" id="A0AAE9YUP5"/>
<keyword evidence="1" id="KW-0175">Coiled coil</keyword>
<dbReference type="Proteomes" id="UP000032568">
    <property type="component" value="Chromosome"/>
</dbReference>
<protein>
    <submittedName>
        <fullName evidence="3">Uncharacterized protein</fullName>
    </submittedName>
</protein>
<evidence type="ECO:0000256" key="1">
    <source>
        <dbReference type="SAM" id="Coils"/>
    </source>
</evidence>
<dbReference type="KEGG" id="tact:SG35_011270"/>
<gene>
    <name evidence="3" type="ORF">SG35_011270</name>
</gene>
<reference evidence="3 4" key="1">
    <citation type="journal article" date="2015" name="Genome Announc.">
        <title>Draft Genome Sequences of Marine Isolates of Thalassomonas viridans and Thalassomonas actiniarum.</title>
        <authorList>
            <person name="Olonade I."/>
            <person name="van Zyl L.J."/>
            <person name="Trindade M."/>
        </authorList>
    </citation>
    <scope>NUCLEOTIDE SEQUENCE [LARGE SCALE GENOMIC DNA]</scope>
    <source>
        <strain evidence="3 4">A5K-106</strain>
    </source>
</reference>